<dbReference type="OrthoDB" id="8118055at2759"/>
<dbReference type="GO" id="GO:0070062">
    <property type="term" value="C:extracellular exosome"/>
    <property type="evidence" value="ECO:0007669"/>
    <property type="project" value="TreeGrafter"/>
</dbReference>
<accession>A0A6P8GPX9</accession>
<keyword evidence="8 19" id="KW-0472">Membrane</keyword>
<comment type="catalytic activity">
    <reaction evidence="12">
        <text>N(4)-(alpha-D-Man-(1-&gt;2)-alpha-D-Man-(1-&gt;2)-alpha-D-Man-(1-&gt;3)-[alpha-D-Man-(1-&gt;2)-alpha-D-Man-(1-&gt;3)-[alpha-D-Man-(1-&gt;2)-alpha-D-Man-(1-&gt;6)]-alpha-D-Man-(1-&gt;6)]-beta-D-Man-(1-&gt;4)-beta-D-GlcNAc-(1-&gt;4)-beta-D-GlcNAc)-L-asparaginyl-[protein] (N-glucan mannose isomer 9A1,2,3B1,2,3) + 4 H2O = N(4)-(alpha-D-Man-(1-&gt;3)-[alpha-D-Man-(1-&gt;3)-[alpha-D-Man-(1-&gt;6)]-alpha-D-Man-(1-&gt;6)]-beta-D-Man-(1-&gt;4)-beta-D-GlcNAc-(1-&gt;4)-beta-D-GlcNAc)-L-asparaginyl-[protein] (N-glucan mannose isomer 5A1,2) + 4 beta-D-mannose</text>
        <dbReference type="Rhea" id="RHEA:56008"/>
        <dbReference type="Rhea" id="RHEA-COMP:14356"/>
        <dbReference type="Rhea" id="RHEA-COMP:14367"/>
        <dbReference type="ChEBI" id="CHEBI:15377"/>
        <dbReference type="ChEBI" id="CHEBI:28563"/>
        <dbReference type="ChEBI" id="CHEBI:59087"/>
        <dbReference type="ChEBI" id="CHEBI:139493"/>
        <dbReference type="EC" id="3.2.1.113"/>
    </reaction>
</comment>
<name>A0A6P8GPX9_CLUHA</name>
<keyword evidence="10 18" id="KW-0326">Glycosidase</keyword>
<evidence type="ECO:0000256" key="14">
    <source>
        <dbReference type="ARBA" id="ARBA00060399"/>
    </source>
</evidence>
<evidence type="ECO:0000256" key="5">
    <source>
        <dbReference type="ARBA" id="ARBA00022801"/>
    </source>
</evidence>
<dbReference type="FunFam" id="1.50.10.10:FF:000002">
    <property type="entry name" value="alpha-1,2-Mannosidase"/>
    <property type="match status" value="1"/>
</dbReference>
<dbReference type="KEGG" id="char:105901295"/>
<organism evidence="20 21">
    <name type="scientific">Clupea harengus</name>
    <name type="common">Atlantic herring</name>
    <dbReference type="NCBI Taxonomy" id="7950"/>
    <lineage>
        <taxon>Eukaryota</taxon>
        <taxon>Metazoa</taxon>
        <taxon>Chordata</taxon>
        <taxon>Craniata</taxon>
        <taxon>Vertebrata</taxon>
        <taxon>Euteleostomi</taxon>
        <taxon>Actinopterygii</taxon>
        <taxon>Neopterygii</taxon>
        <taxon>Teleostei</taxon>
        <taxon>Clupei</taxon>
        <taxon>Clupeiformes</taxon>
        <taxon>Clupeoidei</taxon>
        <taxon>Clupeidae</taxon>
        <taxon>Clupea</taxon>
    </lineage>
</organism>
<feature type="active site" evidence="15">
    <location>
        <position position="379"/>
    </location>
</feature>
<dbReference type="GO" id="GO:0005509">
    <property type="term" value="F:calcium ion binding"/>
    <property type="evidence" value="ECO:0007669"/>
    <property type="project" value="InterPro"/>
</dbReference>
<evidence type="ECO:0000256" key="1">
    <source>
        <dbReference type="ARBA" id="ARBA00001913"/>
    </source>
</evidence>
<dbReference type="Proteomes" id="UP000515152">
    <property type="component" value="Chromosome 15"/>
</dbReference>
<evidence type="ECO:0000256" key="8">
    <source>
        <dbReference type="ARBA" id="ARBA00023136"/>
    </source>
</evidence>
<feature type="active site" description="Proton donor" evidence="15">
    <location>
        <position position="246"/>
    </location>
</feature>
<dbReference type="Pfam" id="PF01532">
    <property type="entry name" value="Glyco_hydro_47"/>
    <property type="match status" value="1"/>
</dbReference>
<evidence type="ECO:0000256" key="9">
    <source>
        <dbReference type="ARBA" id="ARBA00023157"/>
    </source>
</evidence>
<keyword evidence="7" id="KW-0735">Signal-anchor</keyword>
<dbReference type="RefSeq" id="XP_031437457.1">
    <property type="nucleotide sequence ID" value="XM_031581597.2"/>
</dbReference>
<dbReference type="GO" id="GO:0005975">
    <property type="term" value="P:carbohydrate metabolic process"/>
    <property type="evidence" value="ECO:0007669"/>
    <property type="project" value="InterPro"/>
</dbReference>
<feature type="binding site" evidence="16">
    <location>
        <position position="599"/>
    </location>
    <ligand>
        <name>Ca(2+)</name>
        <dbReference type="ChEBI" id="CHEBI:29108"/>
    </ligand>
</feature>
<dbReference type="PRINTS" id="PR00747">
    <property type="entry name" value="GLYHDRLASE47"/>
</dbReference>
<keyword evidence="20" id="KW-1185">Reference proteome</keyword>
<dbReference type="Gene3D" id="1.50.10.10">
    <property type="match status" value="1"/>
</dbReference>
<gene>
    <name evidence="21" type="primary">LOC105901295</name>
</gene>
<keyword evidence="19" id="KW-1133">Transmembrane helix</keyword>
<dbReference type="PANTHER" id="PTHR11742">
    <property type="entry name" value="MANNOSYL-OLIGOSACCHARIDE ALPHA-1,2-MANNOSIDASE-RELATED"/>
    <property type="match status" value="1"/>
</dbReference>
<dbReference type="InterPro" id="IPR050749">
    <property type="entry name" value="Glycosyl_Hydrolase_47"/>
</dbReference>
<dbReference type="GO" id="GO:0000139">
    <property type="term" value="C:Golgi membrane"/>
    <property type="evidence" value="ECO:0007669"/>
    <property type="project" value="TreeGrafter"/>
</dbReference>
<feature type="transmembrane region" description="Helical" evidence="19">
    <location>
        <begin position="29"/>
        <end position="49"/>
    </location>
</feature>
<evidence type="ECO:0000256" key="7">
    <source>
        <dbReference type="ARBA" id="ARBA00022968"/>
    </source>
</evidence>
<keyword evidence="16" id="KW-0479">Metal-binding</keyword>
<evidence type="ECO:0000256" key="15">
    <source>
        <dbReference type="PIRSR" id="PIRSR601382-1"/>
    </source>
</evidence>
<comment type="similarity">
    <text evidence="3 18">Belongs to the glycosyl hydrolase 47 family.</text>
</comment>
<dbReference type="InterPro" id="IPR036026">
    <property type="entry name" value="Seven-hairpin_glycosidases"/>
</dbReference>
<dbReference type="GO" id="GO:0005783">
    <property type="term" value="C:endoplasmic reticulum"/>
    <property type="evidence" value="ECO:0007669"/>
    <property type="project" value="TreeGrafter"/>
</dbReference>
<dbReference type="AlphaFoldDB" id="A0A6P8GPX9"/>
<feature type="active site" description="Proton donor" evidence="15">
    <location>
        <position position="488"/>
    </location>
</feature>
<evidence type="ECO:0000313" key="20">
    <source>
        <dbReference type="Proteomes" id="UP000515152"/>
    </source>
</evidence>
<comment type="cofactor">
    <cofactor evidence="1 16">
        <name>Ca(2+)</name>
        <dbReference type="ChEBI" id="CHEBI:29108"/>
    </cofactor>
</comment>
<keyword evidence="5 18" id="KW-0378">Hydrolase</keyword>
<evidence type="ECO:0000256" key="11">
    <source>
        <dbReference type="ARBA" id="ARBA00047669"/>
    </source>
</evidence>
<evidence type="ECO:0000256" key="13">
    <source>
        <dbReference type="ARBA" id="ARBA00054774"/>
    </source>
</evidence>
<proteinExistence type="inferred from homology"/>
<evidence type="ECO:0000256" key="6">
    <source>
        <dbReference type="ARBA" id="ARBA00022837"/>
    </source>
</evidence>
<feature type="disulfide bond" evidence="17">
    <location>
        <begin position="442"/>
        <end position="474"/>
    </location>
</feature>
<comment type="catalytic activity">
    <reaction evidence="11">
        <text>N(4)-(alpha-D-Man-(1-&gt;2)-alpha-D-Man-(1-&gt;2)-alpha-D-Man-(1-&gt;3)-[alpha-D-Man-(1-&gt;3)-[alpha-D-Man-(1-&gt;2)-alpha-D-Man-(1-&gt;6)]-alpha-D-Man-(1-&gt;6)]-beta-D-Man-(1-&gt;4)-beta-D-GlcNAc-(1-&gt;4)-beta-D-GlcNAc)-L-asparaginyl-[protein] (N-glucan mannose isomer 8A1,2,3B1,3) + 3 H2O = N(4)-(alpha-D-Man-(1-&gt;3)-[alpha-D-Man-(1-&gt;3)-[alpha-D-Man-(1-&gt;6)]-alpha-D-Man-(1-&gt;6)]-beta-D-Man-(1-&gt;4)-beta-D-GlcNAc-(1-&gt;4)-beta-D-GlcNAc)-L-asparaginyl-[protein] (N-glucan mannose isomer 5A1,2) + 3 beta-D-mannose</text>
        <dbReference type="Rhea" id="RHEA:56028"/>
        <dbReference type="Rhea" id="RHEA-COMP:14358"/>
        <dbReference type="Rhea" id="RHEA-COMP:14367"/>
        <dbReference type="ChEBI" id="CHEBI:15377"/>
        <dbReference type="ChEBI" id="CHEBI:28563"/>
        <dbReference type="ChEBI" id="CHEBI:59087"/>
        <dbReference type="ChEBI" id="CHEBI:60628"/>
        <dbReference type="EC" id="3.2.1.113"/>
    </reaction>
</comment>
<evidence type="ECO:0000256" key="18">
    <source>
        <dbReference type="RuleBase" id="RU361193"/>
    </source>
</evidence>
<evidence type="ECO:0000256" key="4">
    <source>
        <dbReference type="ARBA" id="ARBA00022692"/>
    </source>
</evidence>
<evidence type="ECO:0000256" key="3">
    <source>
        <dbReference type="ARBA" id="ARBA00007658"/>
    </source>
</evidence>
<dbReference type="InterPro" id="IPR001382">
    <property type="entry name" value="Glyco_hydro_47"/>
</dbReference>
<evidence type="ECO:0000256" key="17">
    <source>
        <dbReference type="PIRSR" id="PIRSR601382-3"/>
    </source>
</evidence>
<comment type="subcellular location">
    <subcellularLocation>
        <location evidence="14">Endomembrane system</location>
        <topology evidence="14">Single-pass type II membrane protein</topology>
    </subcellularLocation>
</comment>
<comment type="function">
    <text evidence="13">Involved in the maturation of Asn-linked oligosaccharides. Progressively trim alpha-1,2-linked mannose residues from Man(9)GlcNAc(2) to produce Man(5)GlcNAc(2).</text>
</comment>
<evidence type="ECO:0000256" key="12">
    <source>
        <dbReference type="ARBA" id="ARBA00048605"/>
    </source>
</evidence>
<dbReference type="InterPro" id="IPR012341">
    <property type="entry name" value="6hp_glycosidase-like_sf"/>
</dbReference>
<comment type="pathway">
    <text evidence="2">Protein modification; protein glycosylation.</text>
</comment>
<dbReference type="GO" id="GO:0004571">
    <property type="term" value="F:mannosyl-oligosaccharide 1,2-alpha-mannosidase activity"/>
    <property type="evidence" value="ECO:0007669"/>
    <property type="project" value="UniProtKB-EC"/>
</dbReference>
<sequence>MPVVTLLPFTATPNRKSSSPTSFRLTEKFILLLVFSAFITLCIGVLFFLPNSSKLLGGVFLRSSSVETATRTGTDRDSGVGGGNTDKIVKIKKDHDELLIEAQDTLQKHPEDIKKDIKSDKDEVVQGLVEGWKGNNLPIIEYVRPPGATGQEPSDPEIKQKRAKIKEMMTFAWDNYKLYAWGSNELRPISKQGHSSNLFGSLKGATIVDALDSLYIMEMYDEFDAATDWVEKNLDFNMNTEISVFEVNIRFVGGLLSAYYLSGKEVFRKKAVELGEKLLPAFKTPTGIPWALLNMKSGIGRNWPWASGGSSILAEYGTLHLEFMHLSKLSGNPAFAEKVMNIRKVLKRLEKPSGLYPNYLNPNSGNWGQHHVSVGGLGDSFYEYLLKAWIMSDKTDEEGKKLYYDALQDIEKNLIRKSSGGLTYIAEWKGGLLEHKMGHLTCFAGGMIALGADGAPDQQTGHHMELAAEITRTCHESYARTNLKLGPEAFRFDGGVEAIATRQNEKYFILRPEVIETYTYMWRFTHDPKYREWGWEAVQALEKHCRVEGGYSGVRDVYGTSPNHDDVQQSFYLAETLKYLYLLFSEDDLLPLEHWVFNTEAHPLPVIKKEPNSNQANEVE</sequence>
<keyword evidence="4 19" id="KW-0812">Transmembrane</keyword>
<evidence type="ECO:0000256" key="2">
    <source>
        <dbReference type="ARBA" id="ARBA00004922"/>
    </source>
</evidence>
<dbReference type="GeneID" id="105901295"/>
<dbReference type="SUPFAM" id="SSF48225">
    <property type="entry name" value="Seven-hairpin glycosidases"/>
    <property type="match status" value="1"/>
</dbReference>
<feature type="active site" evidence="15">
    <location>
        <position position="513"/>
    </location>
</feature>
<dbReference type="EC" id="3.2.1.-" evidence="18"/>
<reference evidence="21" key="1">
    <citation type="submission" date="2025-08" db="UniProtKB">
        <authorList>
            <consortium name="RefSeq"/>
        </authorList>
    </citation>
    <scope>IDENTIFICATION</scope>
</reference>
<evidence type="ECO:0000256" key="19">
    <source>
        <dbReference type="SAM" id="Phobius"/>
    </source>
</evidence>
<keyword evidence="9 17" id="KW-1015">Disulfide bond</keyword>
<evidence type="ECO:0000256" key="16">
    <source>
        <dbReference type="PIRSR" id="PIRSR601382-2"/>
    </source>
</evidence>
<keyword evidence="6 16" id="KW-0106">Calcium</keyword>
<evidence type="ECO:0000256" key="10">
    <source>
        <dbReference type="ARBA" id="ARBA00023295"/>
    </source>
</evidence>
<protein>
    <recommendedName>
        <fullName evidence="18">alpha-1,2-Mannosidase</fullName>
        <ecNumber evidence="18">3.2.1.-</ecNumber>
    </recommendedName>
</protein>
<evidence type="ECO:0000313" key="21">
    <source>
        <dbReference type="RefSeq" id="XP_031437457.1"/>
    </source>
</evidence>
<dbReference type="PANTHER" id="PTHR11742:SF31">
    <property type="entry name" value="MANNOSYL-OLIGOSACCHARIDE 1,2-ALPHA-MANNOSIDASE IA"/>
    <property type="match status" value="1"/>
</dbReference>